<feature type="binding site" evidence="8">
    <location>
        <position position="275"/>
    </location>
    <ligand>
        <name>Mn(2+)</name>
        <dbReference type="ChEBI" id="CHEBI:29035"/>
        <label>1</label>
    </ligand>
</feature>
<dbReference type="PROSITE" id="PS00631">
    <property type="entry name" value="CYTOSOL_AP"/>
    <property type="match status" value="1"/>
</dbReference>
<dbReference type="InterPro" id="IPR011356">
    <property type="entry name" value="Leucine_aapep/pepB"/>
</dbReference>
<comment type="subcellular location">
    <subcellularLocation>
        <location evidence="8">Cytoplasm</location>
    </subcellularLocation>
</comment>
<comment type="caution">
    <text evidence="10">The sequence shown here is derived from an EMBL/GenBank/DDBJ whole genome shotgun (WGS) entry which is preliminary data.</text>
</comment>
<dbReference type="Gene3D" id="3.40.220.10">
    <property type="entry name" value="Leucine Aminopeptidase, subunit E, domain 1"/>
    <property type="match status" value="1"/>
</dbReference>
<feature type="binding site" evidence="8">
    <location>
        <position position="354"/>
    </location>
    <ligand>
        <name>Mn(2+)</name>
        <dbReference type="ChEBI" id="CHEBI:29035"/>
        <label>2</label>
    </ligand>
</feature>
<comment type="function">
    <text evidence="8">Presumably involved in the processing and regular turnover of intracellular proteins. Catalyzes the removal of unsubstituted N-terminal amino acids from various peptides.</text>
</comment>
<dbReference type="InterPro" id="IPR008283">
    <property type="entry name" value="Peptidase_M17_N"/>
</dbReference>
<evidence type="ECO:0000256" key="3">
    <source>
        <dbReference type="ARBA" id="ARBA00009528"/>
    </source>
</evidence>
<name>A0ABV2QTW1_9HYPH</name>
<dbReference type="CDD" id="cd00433">
    <property type="entry name" value="Peptidase_M17"/>
    <property type="match status" value="1"/>
</dbReference>
<feature type="active site" evidence="8">
    <location>
        <position position="282"/>
    </location>
</feature>
<dbReference type="EMBL" id="JBEPSM010000001">
    <property type="protein sequence ID" value="MET4632467.1"/>
    <property type="molecule type" value="Genomic_DNA"/>
</dbReference>
<dbReference type="EC" id="3.4.11.1" evidence="8"/>
<dbReference type="PRINTS" id="PR00481">
    <property type="entry name" value="LAMNOPPTDASE"/>
</dbReference>
<evidence type="ECO:0000256" key="2">
    <source>
        <dbReference type="ARBA" id="ARBA00000967"/>
    </source>
</evidence>
<dbReference type="InterPro" id="IPR043472">
    <property type="entry name" value="Macro_dom-like"/>
</dbReference>
<dbReference type="InterPro" id="IPR000819">
    <property type="entry name" value="Peptidase_M17_C"/>
</dbReference>
<dbReference type="Pfam" id="PF02789">
    <property type="entry name" value="Peptidase_M17_N"/>
    <property type="match status" value="1"/>
</dbReference>
<feature type="binding site" evidence="8">
    <location>
        <position position="354"/>
    </location>
    <ligand>
        <name>Mn(2+)</name>
        <dbReference type="ChEBI" id="CHEBI:29035"/>
        <label>1</label>
    </ligand>
</feature>
<dbReference type="NCBIfam" id="NF002077">
    <property type="entry name" value="PRK00913.2-4"/>
    <property type="match status" value="1"/>
</dbReference>
<dbReference type="Pfam" id="PF00883">
    <property type="entry name" value="Peptidase_M17"/>
    <property type="match status" value="1"/>
</dbReference>
<dbReference type="HAMAP" id="MF_00181">
    <property type="entry name" value="Cytosol_peptidase_M17"/>
    <property type="match status" value="1"/>
</dbReference>
<feature type="binding site" evidence="8">
    <location>
        <position position="293"/>
    </location>
    <ligand>
        <name>Mn(2+)</name>
        <dbReference type="ChEBI" id="CHEBI:29035"/>
        <label>2</label>
    </ligand>
</feature>
<keyword evidence="4 8" id="KW-0031">Aminopeptidase</keyword>
<keyword evidence="8" id="KW-0479">Metal-binding</keyword>
<dbReference type="NCBIfam" id="NF002075">
    <property type="entry name" value="PRK00913.2-2"/>
    <property type="match status" value="1"/>
</dbReference>
<gene>
    <name evidence="8" type="primary">pepA</name>
    <name evidence="10" type="ORF">ABIE08_000380</name>
</gene>
<dbReference type="SUPFAM" id="SSF52949">
    <property type="entry name" value="Macro domain-like"/>
    <property type="match status" value="1"/>
</dbReference>
<sequence>MSQNPAVSFHKSVSAESGTLVVLTDETLNFGPETSGLGIADLFRKAAGTADYKGKTLGTLDLLAPAGLRFDRLIVVGLGKAEELVEGDWSRLGGTIQGALRKGEQATLLAERPDGTPVSGEQLAEIGMGAVLRAYSFDRYKSGKNDKEGKDGDSGKASKAHVKLDIVGGEASKAKKAWVARSAIAEGAILARELVNEPANVLGPVEFAEKAAALEALGVTIETLTEKQMKKLGMRALLGVAQGSVRPPRLVAMHWNGNKSKDKPIAFVGKGVVFDTGGISIKPAGGMEDMKGDMGGAAAVVGLMHALASRKAKANVVGIIGLVENMPDGNAQRPGDIVEAASGVTIEIINTDAEGRLVLADALWYAQKTYEPKVIIDLATLTGAVLVALGSDHAGLFANDDALAAALSRAGEVTGEKVWRLPLGAAYDKLIESKFADIKNTGGRHAGSITAAQFIQRFIDDGVAWAHLDIAGTAMGSPQSEINRSWASGWGVRILDRLVADNYEG</sequence>
<feature type="domain" description="Cytosol aminopeptidase" evidence="9">
    <location>
        <begin position="350"/>
        <end position="357"/>
    </location>
</feature>
<feature type="binding site" evidence="8">
    <location>
        <position position="270"/>
    </location>
    <ligand>
        <name>Mn(2+)</name>
        <dbReference type="ChEBI" id="CHEBI:29035"/>
        <label>2</label>
    </ligand>
</feature>
<keyword evidence="6 8" id="KW-0378">Hydrolase</keyword>
<evidence type="ECO:0000256" key="1">
    <source>
        <dbReference type="ARBA" id="ARBA00000135"/>
    </source>
</evidence>
<feature type="active site" evidence="8">
    <location>
        <position position="356"/>
    </location>
</feature>
<proteinExistence type="inferred from homology"/>
<comment type="cofactor">
    <cofactor evidence="8">
        <name>Mn(2+)</name>
        <dbReference type="ChEBI" id="CHEBI:29035"/>
    </cofactor>
    <text evidence="8">Binds 2 manganese ions per subunit.</text>
</comment>
<evidence type="ECO:0000313" key="10">
    <source>
        <dbReference type="EMBL" id="MET4632467.1"/>
    </source>
</evidence>
<comment type="catalytic activity">
    <reaction evidence="2 8">
        <text>Release of an N-terminal amino acid, preferentially leucine, but not glutamic or aspartic acids.</text>
        <dbReference type="EC" id="3.4.11.10"/>
    </reaction>
</comment>
<dbReference type="SUPFAM" id="SSF53187">
    <property type="entry name" value="Zn-dependent exopeptidases"/>
    <property type="match status" value="1"/>
</dbReference>
<dbReference type="InterPro" id="IPR023042">
    <property type="entry name" value="Peptidase_M17_leu_NH2_pept"/>
</dbReference>
<comment type="catalytic activity">
    <reaction evidence="1 8">
        <text>Release of an N-terminal amino acid, Xaa-|-Yaa-, in which Xaa is preferably Leu, but may be other amino acids including Pro although not Arg or Lys, and Yaa may be Pro. Amino acid amides and methyl esters are also readily hydrolyzed, but rates on arylamides are exceedingly low.</text>
        <dbReference type="EC" id="3.4.11.1"/>
    </reaction>
</comment>
<evidence type="ECO:0000256" key="4">
    <source>
        <dbReference type="ARBA" id="ARBA00022438"/>
    </source>
</evidence>
<protein>
    <recommendedName>
        <fullName evidence="8">Probable cytosol aminopeptidase</fullName>
        <ecNumber evidence="8">3.4.11.1</ecNumber>
    </recommendedName>
    <alternativeName>
        <fullName evidence="8">Leucine aminopeptidase</fullName>
        <shortName evidence="8">LAP</shortName>
        <ecNumber evidence="8">3.4.11.10</ecNumber>
    </alternativeName>
    <alternativeName>
        <fullName evidence="8">Leucyl aminopeptidase</fullName>
    </alternativeName>
</protein>
<evidence type="ECO:0000256" key="7">
    <source>
        <dbReference type="ARBA" id="ARBA00023211"/>
    </source>
</evidence>
<dbReference type="Proteomes" id="UP001549321">
    <property type="component" value="Unassembled WGS sequence"/>
</dbReference>
<keyword evidence="8" id="KW-0963">Cytoplasm</keyword>
<organism evidence="10 11">
    <name type="scientific">Kaistia defluvii</name>
    <dbReference type="NCBI Taxonomy" id="410841"/>
    <lineage>
        <taxon>Bacteria</taxon>
        <taxon>Pseudomonadati</taxon>
        <taxon>Pseudomonadota</taxon>
        <taxon>Alphaproteobacteria</taxon>
        <taxon>Hyphomicrobiales</taxon>
        <taxon>Kaistiaceae</taxon>
        <taxon>Kaistia</taxon>
    </lineage>
</organism>
<dbReference type="EC" id="3.4.11.10" evidence="8"/>
<feature type="binding site" evidence="8">
    <location>
        <position position="352"/>
    </location>
    <ligand>
        <name>Mn(2+)</name>
        <dbReference type="ChEBI" id="CHEBI:29035"/>
        <label>1</label>
    </ligand>
</feature>
<reference evidence="10 11" key="1">
    <citation type="submission" date="2024-06" db="EMBL/GenBank/DDBJ databases">
        <title>Sorghum-associated microbial communities from plants grown in Nebraska, USA.</title>
        <authorList>
            <person name="Schachtman D."/>
        </authorList>
    </citation>
    <scope>NUCLEOTIDE SEQUENCE [LARGE SCALE GENOMIC DNA]</scope>
    <source>
        <strain evidence="10 11">3207</strain>
    </source>
</reference>
<evidence type="ECO:0000256" key="5">
    <source>
        <dbReference type="ARBA" id="ARBA00022670"/>
    </source>
</evidence>
<comment type="similarity">
    <text evidence="3 8">Belongs to the peptidase M17 family.</text>
</comment>
<keyword evidence="7 8" id="KW-0464">Manganese</keyword>
<dbReference type="Gene3D" id="3.40.630.10">
    <property type="entry name" value="Zn peptidases"/>
    <property type="match status" value="1"/>
</dbReference>
<dbReference type="RefSeq" id="WP_354548308.1">
    <property type="nucleotide sequence ID" value="NZ_JBEPSM010000001.1"/>
</dbReference>
<keyword evidence="11" id="KW-1185">Reference proteome</keyword>
<dbReference type="GO" id="GO:0004177">
    <property type="term" value="F:aminopeptidase activity"/>
    <property type="evidence" value="ECO:0007669"/>
    <property type="project" value="UniProtKB-KW"/>
</dbReference>
<accession>A0ABV2QTW1</accession>
<evidence type="ECO:0000313" key="11">
    <source>
        <dbReference type="Proteomes" id="UP001549321"/>
    </source>
</evidence>
<dbReference type="NCBIfam" id="NF002074">
    <property type="entry name" value="PRK00913.1-4"/>
    <property type="match status" value="1"/>
</dbReference>
<dbReference type="PANTHER" id="PTHR11963">
    <property type="entry name" value="LEUCINE AMINOPEPTIDASE-RELATED"/>
    <property type="match status" value="1"/>
</dbReference>
<feature type="binding site" evidence="8">
    <location>
        <position position="275"/>
    </location>
    <ligand>
        <name>Mn(2+)</name>
        <dbReference type="ChEBI" id="CHEBI:29035"/>
        <label>2</label>
    </ligand>
</feature>
<dbReference type="PANTHER" id="PTHR11963:SF23">
    <property type="entry name" value="CYTOSOL AMINOPEPTIDASE"/>
    <property type="match status" value="1"/>
</dbReference>
<evidence type="ECO:0000259" key="9">
    <source>
        <dbReference type="PROSITE" id="PS00631"/>
    </source>
</evidence>
<evidence type="ECO:0000256" key="8">
    <source>
        <dbReference type="HAMAP-Rule" id="MF_00181"/>
    </source>
</evidence>
<evidence type="ECO:0000256" key="6">
    <source>
        <dbReference type="ARBA" id="ARBA00022801"/>
    </source>
</evidence>
<keyword evidence="5 8" id="KW-0645">Protease</keyword>